<dbReference type="GO" id="GO:0043165">
    <property type="term" value="P:Gram-negative-bacterium-type cell outer membrane assembly"/>
    <property type="evidence" value="ECO:0007669"/>
    <property type="project" value="UniProtKB-UniRule"/>
</dbReference>
<comment type="function">
    <text evidence="4">Part of the outer membrane protein assembly complex, which is involved in assembly and insertion of beta-barrel proteins into the outer membrane.</text>
</comment>
<organism evidence="6 7">
    <name type="scientific">Acinetobacter equi</name>
    <dbReference type="NCBI Taxonomy" id="1324350"/>
    <lineage>
        <taxon>Bacteria</taxon>
        <taxon>Pseudomonadati</taxon>
        <taxon>Pseudomonadota</taxon>
        <taxon>Gammaproteobacteria</taxon>
        <taxon>Moraxellales</taxon>
        <taxon>Moraxellaceae</taxon>
        <taxon>Acinetobacter</taxon>
    </lineage>
</organism>
<dbReference type="EMBL" id="CP012808">
    <property type="protein sequence ID" value="ALH94315.1"/>
    <property type="molecule type" value="Genomic_DNA"/>
</dbReference>
<accession>A0A0N7GXC3</accession>
<dbReference type="PANTHER" id="PTHR34512:SF30">
    <property type="entry name" value="OUTER MEMBRANE PROTEIN ASSEMBLY FACTOR BAMB"/>
    <property type="match status" value="1"/>
</dbReference>
<dbReference type="PANTHER" id="PTHR34512">
    <property type="entry name" value="CELL SURFACE PROTEIN"/>
    <property type="match status" value="1"/>
</dbReference>
<dbReference type="RefSeq" id="WP_054580228.1">
    <property type="nucleotide sequence ID" value="NZ_CP012808.1"/>
</dbReference>
<dbReference type="STRING" id="1324350.AOY20_01470"/>
<dbReference type="GO" id="GO:0051205">
    <property type="term" value="P:protein insertion into membrane"/>
    <property type="evidence" value="ECO:0007669"/>
    <property type="project" value="UniProtKB-UniRule"/>
</dbReference>
<keyword evidence="3 4" id="KW-0998">Cell outer membrane</keyword>
<evidence type="ECO:0000313" key="7">
    <source>
        <dbReference type="Proteomes" id="UP000064939"/>
    </source>
</evidence>
<dbReference type="InterPro" id="IPR011047">
    <property type="entry name" value="Quinoprotein_ADH-like_sf"/>
</dbReference>
<keyword evidence="2 4" id="KW-0472">Membrane</keyword>
<evidence type="ECO:0000313" key="6">
    <source>
        <dbReference type="EMBL" id="ALH94315.1"/>
    </source>
</evidence>
<name>A0A0N7GXC3_9GAMM</name>
<dbReference type="Pfam" id="PF13360">
    <property type="entry name" value="PQQ_2"/>
    <property type="match status" value="1"/>
</dbReference>
<dbReference type="InterPro" id="IPR018391">
    <property type="entry name" value="PQQ_b-propeller_rpt"/>
</dbReference>
<dbReference type="NCBIfam" id="TIGR03300">
    <property type="entry name" value="assembly_YfgL"/>
    <property type="match status" value="1"/>
</dbReference>
<dbReference type="PROSITE" id="PS51257">
    <property type="entry name" value="PROKAR_LIPOPROTEIN"/>
    <property type="match status" value="1"/>
</dbReference>
<evidence type="ECO:0000256" key="4">
    <source>
        <dbReference type="HAMAP-Rule" id="MF_00923"/>
    </source>
</evidence>
<sequence>MNRKFKIPFALTILTLALVGCSSNKVKVEKVKPNPVPKITEITGIAPVFSQSVSSSSEKDPLRLQLDANNGTVFVADPKGKVIAYQGKQRLWEKKVSKLGLSAGVEAANNLVIVGNTKGELFALDQSTGEQMWTAQLPGAILSPSLVINNLVITVSNDGTVTANSVADGQQVWAYALPQVQFSLRGNASPVAIDDRAIVVASSNAYVYVIDSLTGTPLMQRRVALSDGRSEIQRLNDIDGDPVVVGQFLVTTSYQGQVTVLNLADQQVVWSENSSSTKRPEVVGNGVFVASTDGKLTAYEITSGQKLWENDQLLNRKLSNPVMLGTNLIVGDLDGYLHIVDPSSGMLVGRSKTSGEVRSLRVIDNQLYVATQKGAVSVWQNR</sequence>
<dbReference type="OrthoDB" id="5173551at2"/>
<feature type="domain" description="Pyrrolo-quinoline quinone repeat" evidence="5">
    <location>
        <begin position="80"/>
        <end position="276"/>
    </location>
</feature>
<evidence type="ECO:0000256" key="2">
    <source>
        <dbReference type="ARBA" id="ARBA00023136"/>
    </source>
</evidence>
<evidence type="ECO:0000256" key="3">
    <source>
        <dbReference type="ARBA" id="ARBA00023237"/>
    </source>
</evidence>
<dbReference type="AlphaFoldDB" id="A0A0N7GXC3"/>
<dbReference type="InterPro" id="IPR015943">
    <property type="entry name" value="WD40/YVTN_repeat-like_dom_sf"/>
</dbReference>
<evidence type="ECO:0000256" key="1">
    <source>
        <dbReference type="ARBA" id="ARBA00022729"/>
    </source>
</evidence>
<proteinExistence type="inferred from homology"/>
<comment type="subcellular location">
    <subcellularLocation>
        <location evidence="4">Cell outer membrane</location>
        <topology evidence="4">Lipid-anchor</topology>
    </subcellularLocation>
</comment>
<gene>
    <name evidence="4" type="primary">bamB</name>
    <name evidence="6" type="ORF">AOY20_01470</name>
</gene>
<dbReference type="SUPFAM" id="SSF50998">
    <property type="entry name" value="Quinoprotein alcohol dehydrogenase-like"/>
    <property type="match status" value="1"/>
</dbReference>
<dbReference type="HAMAP" id="MF_00923">
    <property type="entry name" value="OM_assembly_BamB"/>
    <property type="match status" value="1"/>
</dbReference>
<dbReference type="Gene3D" id="2.130.10.10">
    <property type="entry name" value="YVTN repeat-like/Quinoprotein amine dehydrogenase"/>
    <property type="match status" value="1"/>
</dbReference>
<dbReference type="GO" id="GO:0009279">
    <property type="term" value="C:cell outer membrane"/>
    <property type="evidence" value="ECO:0007669"/>
    <property type="project" value="UniProtKB-SubCell"/>
</dbReference>
<keyword evidence="1 4" id="KW-0732">Signal</keyword>
<dbReference type="InterPro" id="IPR002372">
    <property type="entry name" value="PQQ_rpt_dom"/>
</dbReference>
<keyword evidence="4" id="KW-0449">Lipoprotein</keyword>
<dbReference type="Proteomes" id="UP000064939">
    <property type="component" value="Chromosome"/>
</dbReference>
<keyword evidence="7" id="KW-1185">Reference proteome</keyword>
<dbReference type="SMART" id="SM00564">
    <property type="entry name" value="PQQ"/>
    <property type="match status" value="7"/>
</dbReference>
<comment type="subunit">
    <text evidence="4">Part of the Bam complex.</text>
</comment>
<keyword evidence="4" id="KW-0564">Palmitate</keyword>
<dbReference type="KEGG" id="aei:AOY20_01470"/>
<dbReference type="InterPro" id="IPR017687">
    <property type="entry name" value="BamB"/>
</dbReference>
<reference evidence="6 7" key="1">
    <citation type="journal article" date="2015" name="Int. J. Syst. Evol. Microbiol.">
        <title>Acinetobacter equi sp. nov. isolated from horse faeces.</title>
        <authorList>
            <person name="Poppel M.T."/>
            <person name="Skiebe E."/>
            <person name="Laue M."/>
            <person name="Bergmann H."/>
            <person name="Ebersberger I."/>
            <person name="Garn T."/>
            <person name="Fruth A."/>
            <person name="Baumgardt S."/>
            <person name="Busse H.J."/>
            <person name="Wilharm G."/>
        </authorList>
    </citation>
    <scope>NUCLEOTIDE SEQUENCE [LARGE SCALE GENOMIC DNA]</scope>
    <source>
        <strain evidence="6 7">114</strain>
    </source>
</reference>
<evidence type="ECO:0000259" key="5">
    <source>
        <dbReference type="Pfam" id="PF13360"/>
    </source>
</evidence>
<protein>
    <recommendedName>
        <fullName evidence="4">Outer membrane protein assembly factor BamB</fullName>
    </recommendedName>
</protein>
<comment type="similarity">
    <text evidence="4">Belongs to the BamB family.</text>
</comment>